<dbReference type="EMBL" id="BARS01011417">
    <property type="protein sequence ID" value="GAF89679.1"/>
    <property type="molecule type" value="Genomic_DNA"/>
</dbReference>
<accession>X0T8Z0</accession>
<organism evidence="1">
    <name type="scientific">marine sediment metagenome</name>
    <dbReference type="NCBI Taxonomy" id="412755"/>
    <lineage>
        <taxon>unclassified sequences</taxon>
        <taxon>metagenomes</taxon>
        <taxon>ecological metagenomes</taxon>
    </lineage>
</organism>
<dbReference type="AlphaFoldDB" id="X0T8Z0"/>
<name>X0T8Z0_9ZZZZ</name>
<sequence>MTDALTQDLQITPDDVGLYDLVIDEEQSDFASVNGFETAIPVSLFTDSRAPSSIVPDATRRR</sequence>
<evidence type="ECO:0000313" key="1">
    <source>
        <dbReference type="EMBL" id="GAF89679.1"/>
    </source>
</evidence>
<feature type="non-terminal residue" evidence="1">
    <location>
        <position position="62"/>
    </location>
</feature>
<gene>
    <name evidence="1" type="ORF">S01H1_20771</name>
</gene>
<reference evidence="1" key="1">
    <citation type="journal article" date="2014" name="Front. Microbiol.">
        <title>High frequency of phylogenetically diverse reductive dehalogenase-homologous genes in deep subseafloor sedimentary metagenomes.</title>
        <authorList>
            <person name="Kawai M."/>
            <person name="Futagami T."/>
            <person name="Toyoda A."/>
            <person name="Takaki Y."/>
            <person name="Nishi S."/>
            <person name="Hori S."/>
            <person name="Arai W."/>
            <person name="Tsubouchi T."/>
            <person name="Morono Y."/>
            <person name="Uchiyama I."/>
            <person name="Ito T."/>
            <person name="Fujiyama A."/>
            <person name="Inagaki F."/>
            <person name="Takami H."/>
        </authorList>
    </citation>
    <scope>NUCLEOTIDE SEQUENCE</scope>
    <source>
        <strain evidence="1">Expedition CK06-06</strain>
    </source>
</reference>
<comment type="caution">
    <text evidence="1">The sequence shown here is derived from an EMBL/GenBank/DDBJ whole genome shotgun (WGS) entry which is preliminary data.</text>
</comment>
<protein>
    <submittedName>
        <fullName evidence="1">Uncharacterized protein</fullName>
    </submittedName>
</protein>
<proteinExistence type="predicted"/>